<feature type="compositionally biased region" description="Basic and acidic residues" evidence="9">
    <location>
        <begin position="1082"/>
        <end position="1112"/>
    </location>
</feature>
<keyword evidence="5" id="KW-1133">Transmembrane helix</keyword>
<feature type="compositionally biased region" description="Low complexity" evidence="9">
    <location>
        <begin position="61"/>
        <end position="79"/>
    </location>
</feature>
<evidence type="ECO:0000256" key="6">
    <source>
        <dbReference type="ARBA" id="ARBA00023136"/>
    </source>
</evidence>
<feature type="compositionally biased region" description="Polar residues" evidence="9">
    <location>
        <begin position="518"/>
        <end position="529"/>
    </location>
</feature>
<proteinExistence type="predicted"/>
<feature type="coiled-coil region" evidence="8">
    <location>
        <begin position="301"/>
        <end position="328"/>
    </location>
</feature>
<evidence type="ECO:0000256" key="1">
    <source>
        <dbReference type="ARBA" id="ARBA00004232"/>
    </source>
</evidence>
<evidence type="ECO:0000313" key="11">
    <source>
        <dbReference type="Proteomes" id="UP000092444"/>
    </source>
</evidence>
<evidence type="ECO:0000256" key="2">
    <source>
        <dbReference type="ARBA" id="ARBA00004269"/>
    </source>
</evidence>
<feature type="region of interest" description="Disordered" evidence="9">
    <location>
        <begin position="518"/>
        <end position="562"/>
    </location>
</feature>
<evidence type="ECO:0000256" key="8">
    <source>
        <dbReference type="SAM" id="Coils"/>
    </source>
</evidence>
<evidence type="ECO:0000256" key="9">
    <source>
        <dbReference type="SAM" id="MobiDB-lite"/>
    </source>
</evidence>
<dbReference type="GO" id="GO:0031965">
    <property type="term" value="C:nuclear membrane"/>
    <property type="evidence" value="ECO:0007669"/>
    <property type="project" value="UniProtKB-SubCell"/>
</dbReference>
<dbReference type="PANTHER" id="PTHR13289:SF3">
    <property type="entry name" value="BIFOCAL, ISOFORM F"/>
    <property type="match status" value="1"/>
</dbReference>
<evidence type="ECO:0000256" key="7">
    <source>
        <dbReference type="ARBA" id="ARBA00023242"/>
    </source>
</evidence>
<name>A0A1B0FF67_GLOMM</name>
<feature type="region of interest" description="Disordered" evidence="9">
    <location>
        <begin position="1"/>
        <end position="36"/>
    </location>
</feature>
<dbReference type="GO" id="GO:0023041">
    <property type="term" value="P:neuronal signal transduction"/>
    <property type="evidence" value="ECO:0007669"/>
    <property type="project" value="InterPro"/>
</dbReference>
<sequence>MAATRMPFETSQFASESVASPQNVTSASTATSQQLNAERPSTLLNIEQVHTVSAHHHTMNSPLLSPSGSSPGSGAISPSFLPEMPQWKRDLIQRRKQNVARTLNACSPTGTGIGAGTGANFVAGAVVTDGFSTSIFSSPRSVAGSNNNLSNDLSAAADFNIKSPTRLSKVNKHQTEQQQQLQEKEETEKQQQQQQQQHNMSTSFKMPATSPVKEKSEKLFGGQYTATITATTTPTTTLTTTTTTAKEINKHDYYDDHSYQEAKQKVDRSGVVGMEQQKLKPKPQKSCNKTKEQQQLEYNVLSKAEELRQEKEIEEEDYSQELKIEDNNDEHLVKPTRLTGSFIQQQQQSLKVKRTQEPRECGIKARELPSCEHNNVNVHKNVKSGGANVSTTNLPVAANQLSIKCESERVSTGKISNKLQQNKFIKNEQQKTAAIAASHSGGTDPSFNNSSILNKGKYIKFKNTTITTSTTTTSINNTAVAGCKETGSPTKSLSVAATAAASSLNKKKMVAVQEMKKTTTQNSTHLQPISATSCTTTNNRTATTTTATTASTSPENSTDLDNSEDLIYGPGIVSKLRCRYLSLALRETMKQQRLNKDQLRRSTSLNNLLDKDDELEGQDDDVELEEIGESVDGEVVEQGIENGNGERFENKSTELLTTVQKSSAGILKVQAHLSTKSCPTYLSGNTSARIITQAPGQGAMGVGVTFTETSVINRSRHLKRGNDSMKRARSVEALLSEKSPWQLQQQRTVTAQSSVTIEDKIHNARERLHQGTDHLPPKRLTSIIDDTERPPPDLVKQTLKMFEASANRRPRLVNRMNSKGEVASKVETFKNFIKEQKPIINFPKPQGAVNSPTKNMKTPPMPLTKPMKTLTQDIQVTASSRKIIPLNTEGCHTPANTSTIHPPTPPAKPQHNKTILSESTSDITPPARHKTAHKGGELKEKFNSPLSVVDSPLTALSKEFAKLVVNDNQTLTTKLSDADVSKAVAANVHNNKKGFVGGVDAGGDNGGGGGGDAYQNKHENNDKDFKVAKSSEVTAKVDASVKIDFSNAQHDNDDKVYVSIVAAGGTSQSVVNVSSLVAKEGLKSHKHAGERDSDNDSDTQQKRDLLEERDRSDEDEAYGGHKRRITRAALDNIARAGTTQQFMFASANSSPSSSTSSSTSTATVAGKQVGIIHPLLNTNSQQQHQQHHHQQKADTPQTMDSLRHCSAPTLTSREIEKNRINELKKTSAATNLSSNASATSLDVVINNRSSSSSVAVAVTSSTISPSASTTSINSISNTNNTSNLATAFSDNDTVISATNSPLWAMRKRRQTPPAAPAENTTMIFNFSNRKEVPDYLENDGVIFRRRRELPKVSHRIYLSNSNP</sequence>
<keyword evidence="8" id="KW-0175">Coiled coil</keyword>
<feature type="region of interest" description="Disordered" evidence="9">
    <location>
        <begin position="1082"/>
        <end position="1123"/>
    </location>
</feature>
<keyword evidence="4" id="KW-0256">Endoplasmic reticulum</keyword>
<feature type="region of interest" description="Disordered" evidence="9">
    <location>
        <begin position="919"/>
        <end position="938"/>
    </location>
</feature>
<evidence type="ECO:0000256" key="3">
    <source>
        <dbReference type="ARBA" id="ARBA00022692"/>
    </source>
</evidence>
<feature type="region of interest" description="Disordered" evidence="9">
    <location>
        <begin position="1180"/>
        <end position="1199"/>
    </location>
</feature>
<dbReference type="Proteomes" id="UP000092444">
    <property type="component" value="Unassembled WGS sequence"/>
</dbReference>
<feature type="compositionally biased region" description="Polar residues" evidence="9">
    <location>
        <begin position="9"/>
        <end position="36"/>
    </location>
</feature>
<keyword evidence="3" id="KW-0812">Transmembrane</keyword>
<dbReference type="GO" id="GO:0030867">
    <property type="term" value="C:rough endoplasmic reticulum membrane"/>
    <property type="evidence" value="ECO:0007669"/>
    <property type="project" value="UniProtKB-SubCell"/>
</dbReference>
<feature type="compositionally biased region" description="Low complexity" evidence="9">
    <location>
        <begin position="852"/>
        <end position="866"/>
    </location>
</feature>
<keyword evidence="6" id="KW-0472">Membrane</keyword>
<accession>A0A1B0FF67</accession>
<evidence type="ECO:0000256" key="5">
    <source>
        <dbReference type="ARBA" id="ARBA00022989"/>
    </source>
</evidence>
<dbReference type="PANTHER" id="PTHR13289">
    <property type="entry name" value="PROTEIN PHOSPHATASE 1-BINDING PROTEIN BIFOCAL"/>
    <property type="match status" value="1"/>
</dbReference>
<feature type="region of interest" description="Disordered" evidence="9">
    <location>
        <begin position="168"/>
        <end position="215"/>
    </location>
</feature>
<dbReference type="EMBL" id="CCAG010004073">
    <property type="status" value="NOT_ANNOTATED_CDS"/>
    <property type="molecule type" value="Genomic_DNA"/>
</dbReference>
<keyword evidence="11" id="KW-1185">Reference proteome</keyword>
<feature type="region of interest" description="Disordered" evidence="9">
    <location>
        <begin position="771"/>
        <end position="793"/>
    </location>
</feature>
<comment type="subcellular location">
    <subcellularLocation>
        <location evidence="1">Nucleus membrane</location>
        <topology evidence="1">Multi-pass membrane protein</topology>
    </subcellularLocation>
    <subcellularLocation>
        <location evidence="2">Rough endoplasmic reticulum membrane</location>
        <topology evidence="2">Multi-pass membrane protein</topology>
    </subcellularLocation>
</comment>
<dbReference type="PhylomeDB" id="A0A1B0FF67"/>
<feature type="compositionally biased region" description="Low complexity" evidence="9">
    <location>
        <begin position="530"/>
        <end position="557"/>
    </location>
</feature>
<organism evidence="10 11">
    <name type="scientific">Glossina morsitans morsitans</name>
    <name type="common">Savannah tsetse fly</name>
    <dbReference type="NCBI Taxonomy" id="37546"/>
    <lineage>
        <taxon>Eukaryota</taxon>
        <taxon>Metazoa</taxon>
        <taxon>Ecdysozoa</taxon>
        <taxon>Arthropoda</taxon>
        <taxon>Hexapoda</taxon>
        <taxon>Insecta</taxon>
        <taxon>Pterygota</taxon>
        <taxon>Neoptera</taxon>
        <taxon>Endopterygota</taxon>
        <taxon>Diptera</taxon>
        <taxon>Brachycera</taxon>
        <taxon>Muscomorpha</taxon>
        <taxon>Hippoboscoidea</taxon>
        <taxon>Glossinidae</taxon>
        <taxon>Glossina</taxon>
    </lineage>
</organism>
<evidence type="ECO:0000256" key="4">
    <source>
        <dbReference type="ARBA" id="ARBA00022824"/>
    </source>
</evidence>
<protein>
    <submittedName>
        <fullName evidence="10">Uncharacterized protein</fullName>
    </submittedName>
</protein>
<dbReference type="EnsemblMetazoa" id="GMOY002271-RA">
    <property type="protein sequence ID" value="GMOY002271-PA"/>
    <property type="gene ID" value="GMOY002271"/>
</dbReference>
<keyword evidence="7" id="KW-0539">Nucleus</keyword>
<feature type="region of interest" description="Disordered" evidence="9">
    <location>
        <begin position="843"/>
        <end position="866"/>
    </location>
</feature>
<feature type="region of interest" description="Disordered" evidence="9">
    <location>
        <begin position="52"/>
        <end position="81"/>
    </location>
</feature>
<dbReference type="STRING" id="37546.A0A1B0FF67"/>
<dbReference type="GO" id="GO:0008017">
    <property type="term" value="F:microtubule binding"/>
    <property type="evidence" value="ECO:0007669"/>
    <property type="project" value="TreeGrafter"/>
</dbReference>
<dbReference type="VEuPathDB" id="VectorBase:GMOY002271"/>
<dbReference type="GO" id="GO:0006935">
    <property type="term" value="P:chemotaxis"/>
    <property type="evidence" value="ECO:0007669"/>
    <property type="project" value="TreeGrafter"/>
</dbReference>
<reference evidence="10" key="1">
    <citation type="submission" date="2020-05" db="UniProtKB">
        <authorList>
            <consortium name="EnsemblMetazoa"/>
        </authorList>
    </citation>
    <scope>IDENTIFICATION</scope>
    <source>
        <strain evidence="10">Yale</strain>
    </source>
</reference>
<evidence type="ECO:0000313" key="10">
    <source>
        <dbReference type="EnsemblMetazoa" id="GMOY002271-PA"/>
    </source>
</evidence>
<dbReference type="InterPro" id="IPR019130">
    <property type="entry name" value="Macoilin"/>
</dbReference>